<dbReference type="EMBL" id="QDDR01000001">
    <property type="protein sequence ID" value="PVE49157.1"/>
    <property type="molecule type" value="Genomic_DNA"/>
</dbReference>
<dbReference type="InterPro" id="IPR006222">
    <property type="entry name" value="GCVT_N"/>
</dbReference>
<evidence type="ECO:0000256" key="1">
    <source>
        <dbReference type="PIRSR" id="PIRSR006487-1"/>
    </source>
</evidence>
<dbReference type="RefSeq" id="WP_107749660.1">
    <property type="nucleotide sequence ID" value="NZ_QBKF01000001.1"/>
</dbReference>
<comment type="caution">
    <text evidence="3">The sequence shown here is derived from an EMBL/GenBank/DDBJ whole genome shotgun (WGS) entry which is preliminary data.</text>
</comment>
<gene>
    <name evidence="3" type="ORF">DDE23_01755</name>
</gene>
<dbReference type="OrthoDB" id="9772660at2"/>
<accession>A0A2T7UWM3</accession>
<proteinExistence type="predicted"/>
<dbReference type="Gene3D" id="3.30.1360.120">
    <property type="entry name" value="Probable tRNA modification gtpase trme, domain 1"/>
    <property type="match status" value="1"/>
</dbReference>
<name>A0A2T7UWM3_9RHOB</name>
<feature type="domain" description="GCVT N-terminal" evidence="2">
    <location>
        <begin position="48"/>
        <end position="264"/>
    </location>
</feature>
<dbReference type="InterPro" id="IPR027266">
    <property type="entry name" value="TrmE/GcvT-like"/>
</dbReference>
<dbReference type="InterPro" id="IPR028896">
    <property type="entry name" value="GcvT/YgfZ/DmdA"/>
</dbReference>
<dbReference type="Pfam" id="PF01571">
    <property type="entry name" value="GCV_T"/>
    <property type="match status" value="1"/>
</dbReference>
<dbReference type="PANTHER" id="PTHR43757">
    <property type="entry name" value="AMINOMETHYLTRANSFERASE"/>
    <property type="match status" value="1"/>
</dbReference>
<dbReference type="Proteomes" id="UP000244810">
    <property type="component" value="Unassembled WGS sequence"/>
</dbReference>
<dbReference type="SUPFAM" id="SSF103025">
    <property type="entry name" value="Folate-binding domain"/>
    <property type="match status" value="1"/>
</dbReference>
<organism evidence="3 4">
    <name type="scientific">Pararhodobacter aggregans</name>
    <dbReference type="NCBI Taxonomy" id="404875"/>
    <lineage>
        <taxon>Bacteria</taxon>
        <taxon>Pseudomonadati</taxon>
        <taxon>Pseudomonadota</taxon>
        <taxon>Alphaproteobacteria</taxon>
        <taxon>Rhodobacterales</taxon>
        <taxon>Paracoccaceae</taxon>
        <taxon>Pararhodobacter</taxon>
    </lineage>
</organism>
<dbReference type="PANTHER" id="PTHR43757:SF2">
    <property type="entry name" value="AMINOMETHYLTRANSFERASE, MITOCHONDRIAL"/>
    <property type="match status" value="1"/>
</dbReference>
<reference evidence="3 4" key="1">
    <citation type="journal article" date="2011" name="Syst. Appl. Microbiol.">
        <title>Defluviimonas denitrificans gen. nov., sp. nov., and Pararhodobacter aggregans gen. nov., sp. nov., non-phototrophic Rhodobacteraceae from the biofilter of a marine aquaculture.</title>
        <authorList>
            <person name="Foesel B.U."/>
            <person name="Drake H.L."/>
            <person name="Schramm A."/>
        </authorList>
    </citation>
    <scope>NUCLEOTIDE SEQUENCE [LARGE SCALE GENOMIC DNA]</scope>
    <source>
        <strain evidence="3 4">D1-19</strain>
    </source>
</reference>
<feature type="binding site" evidence="1">
    <location>
        <position position="223"/>
    </location>
    <ligand>
        <name>substrate</name>
    </ligand>
</feature>
<keyword evidence="4" id="KW-1185">Reference proteome</keyword>
<evidence type="ECO:0000313" key="4">
    <source>
        <dbReference type="Proteomes" id="UP000244810"/>
    </source>
</evidence>
<dbReference type="AlphaFoldDB" id="A0A2T7UWM3"/>
<evidence type="ECO:0000313" key="3">
    <source>
        <dbReference type="EMBL" id="PVE49157.1"/>
    </source>
</evidence>
<evidence type="ECO:0000259" key="2">
    <source>
        <dbReference type="Pfam" id="PF01571"/>
    </source>
</evidence>
<protein>
    <submittedName>
        <fullName evidence="3">Glycine cleavage system protein T</fullName>
    </submittedName>
</protein>
<sequence>MNRPDTPKSLAEMIAQVPSITDHLFQNAPKNALTIYTQMMPGDGVRPEFTTWRDEQWAWRNTIAVHDQSYHMCSTHVRGPDALAFTQYLSVNTFRNFEVGAAKQLVCCSPEGYLIGDAILYRMAEDDYMVVGNPATTEWVEYNAQALDFDVTTDSDMMWTLNKAKRREFYRFQVEGPKAWELLEELNGGPLPEIKFFKSAEIGLGKFRARGMRHSMGGMPGLEISGPWDEYREVKRLIQKAGQKYGLRMVGSIAYFTTVIESGWWAVPVSGVYTGQGTEGYRQWCSAQNAAMRMSLGGSFYSPNIADYYLTPYDVNYGHIIKFDHDYIGRAALEAMKDQPHRKKVTLVWNADDVLSVMAAGLEAGEAADKPLPITLPLAAAARMHYDRVTDTQGNTIGLATYPGYTANERAMMSLASVDADFAEPGTEVVLLWGEDGGGSRSAGHIEPHKQVKIRAIVAPSPISRAAQSYRSEIGIKRGSLSDV</sequence>